<protein>
    <submittedName>
        <fullName evidence="1">Uncharacterized protein</fullName>
    </submittedName>
</protein>
<keyword evidence="2" id="KW-1185">Reference proteome</keyword>
<dbReference type="InterPro" id="IPR044974">
    <property type="entry name" value="Disease_R_plants"/>
</dbReference>
<dbReference type="PANTHER" id="PTHR23155">
    <property type="entry name" value="DISEASE RESISTANCE PROTEIN RP"/>
    <property type="match status" value="1"/>
</dbReference>
<organism evidence="1 2">
    <name type="scientific">Ilex paraguariensis</name>
    <name type="common">yerba mate</name>
    <dbReference type="NCBI Taxonomy" id="185542"/>
    <lineage>
        <taxon>Eukaryota</taxon>
        <taxon>Viridiplantae</taxon>
        <taxon>Streptophyta</taxon>
        <taxon>Embryophyta</taxon>
        <taxon>Tracheophyta</taxon>
        <taxon>Spermatophyta</taxon>
        <taxon>Magnoliopsida</taxon>
        <taxon>eudicotyledons</taxon>
        <taxon>Gunneridae</taxon>
        <taxon>Pentapetalae</taxon>
        <taxon>asterids</taxon>
        <taxon>campanulids</taxon>
        <taxon>Aquifoliales</taxon>
        <taxon>Aquifoliaceae</taxon>
        <taxon>Ilex</taxon>
    </lineage>
</organism>
<proteinExistence type="predicted"/>
<dbReference type="Proteomes" id="UP001642360">
    <property type="component" value="Unassembled WGS sequence"/>
</dbReference>
<evidence type="ECO:0000313" key="2">
    <source>
        <dbReference type="Proteomes" id="UP001642360"/>
    </source>
</evidence>
<dbReference type="EMBL" id="CAUOFW020002403">
    <property type="protein sequence ID" value="CAK9153522.1"/>
    <property type="molecule type" value="Genomic_DNA"/>
</dbReference>
<evidence type="ECO:0000313" key="1">
    <source>
        <dbReference type="EMBL" id="CAK9153522.1"/>
    </source>
</evidence>
<dbReference type="PANTHER" id="PTHR23155:SF1192">
    <property type="entry name" value="DISEASE RESISTANCE PROTEIN RFL1-RELATED"/>
    <property type="match status" value="1"/>
</dbReference>
<dbReference type="AlphaFoldDB" id="A0ABC8SG37"/>
<accession>A0ABC8SG37</accession>
<reference evidence="1 2" key="1">
    <citation type="submission" date="2024-02" db="EMBL/GenBank/DDBJ databases">
        <authorList>
            <person name="Vignale AGUSTIN F."/>
            <person name="Sosa J E."/>
            <person name="Modenutti C."/>
        </authorList>
    </citation>
    <scope>NUCLEOTIDE SEQUENCE [LARGE SCALE GENOMIC DNA]</scope>
</reference>
<comment type="caution">
    <text evidence="1">The sequence shown here is derived from an EMBL/GenBank/DDBJ whole genome shotgun (WGS) entry which is preliminary data.</text>
</comment>
<sequence length="180" mass="20832">MACKKTSQEWEYAIEVLNKYAVQFPGMENEVFRPLHFSDESLPNATVRSCFLYCSLYPEDSKIIVGDLINKWIDEGFLNDGAENQGSSSNVLLEKVSNNTVKMHDVIREMTLWIGREYEEQLDKFLVRAGGRETEAPEVSKWKEVKRMSLMVNKIETNRNTNMPLAHNFASEWKSVEQDQ</sequence>
<gene>
    <name evidence="1" type="ORF">ILEXP_LOCUS21790</name>
</gene>
<name>A0ABC8SG37_9AQUA</name>